<evidence type="ECO:0000313" key="2">
    <source>
        <dbReference type="EMBL" id="KRZ71159.1"/>
    </source>
</evidence>
<dbReference type="EMBL" id="JYDO01000101">
    <property type="protein sequence ID" value="KRZ71147.1"/>
    <property type="molecule type" value="Genomic_DNA"/>
</dbReference>
<proteinExistence type="predicted"/>
<evidence type="ECO:0000313" key="3">
    <source>
        <dbReference type="Proteomes" id="UP000054843"/>
    </source>
</evidence>
<sequence length="87" mass="10077">MQPNCLFSTCREFQVTLMHVLRKLCFTVAFGSTFLYYLSEYSTGEGGEYIKNEIPIHLTDMKFNARPQSIPDSFLIERENVSLEICL</sequence>
<evidence type="ECO:0000313" key="1">
    <source>
        <dbReference type="EMBL" id="KRZ71147.1"/>
    </source>
</evidence>
<organism evidence="2 3">
    <name type="scientific">Trichinella papuae</name>
    <dbReference type="NCBI Taxonomy" id="268474"/>
    <lineage>
        <taxon>Eukaryota</taxon>
        <taxon>Metazoa</taxon>
        <taxon>Ecdysozoa</taxon>
        <taxon>Nematoda</taxon>
        <taxon>Enoplea</taxon>
        <taxon>Dorylaimia</taxon>
        <taxon>Trichinellida</taxon>
        <taxon>Trichinellidae</taxon>
        <taxon>Trichinella</taxon>
    </lineage>
</organism>
<gene>
    <name evidence="1" type="ORF">T10_11721</name>
    <name evidence="2" type="ORF">T10_6145</name>
</gene>
<dbReference type="AlphaFoldDB" id="A0A0V1MH65"/>
<protein>
    <submittedName>
        <fullName evidence="2">Uncharacterized protein</fullName>
    </submittedName>
</protein>
<comment type="caution">
    <text evidence="2">The sequence shown here is derived from an EMBL/GenBank/DDBJ whole genome shotgun (WGS) entry which is preliminary data.</text>
</comment>
<accession>A0A0V1MH65</accession>
<reference evidence="2 3" key="1">
    <citation type="submission" date="2015-01" db="EMBL/GenBank/DDBJ databases">
        <title>Evolution of Trichinella species and genotypes.</title>
        <authorList>
            <person name="Korhonen P.K."/>
            <person name="Edoardo P."/>
            <person name="Giuseppe L.R."/>
            <person name="Gasser R.B."/>
        </authorList>
    </citation>
    <scope>NUCLEOTIDE SEQUENCE [LARGE SCALE GENOMIC DNA]</scope>
    <source>
        <strain evidence="2">ISS1980</strain>
    </source>
</reference>
<keyword evidence="3" id="KW-1185">Reference proteome</keyword>
<dbReference type="Proteomes" id="UP000054843">
    <property type="component" value="Unassembled WGS sequence"/>
</dbReference>
<dbReference type="EMBL" id="JYDO01000101">
    <property type="protein sequence ID" value="KRZ71159.1"/>
    <property type="molecule type" value="Genomic_DNA"/>
</dbReference>
<name>A0A0V1MH65_9BILA</name>